<reference evidence="1 2" key="1">
    <citation type="submission" date="2024-07" db="EMBL/GenBank/DDBJ databases">
        <title>Uliginosibacterium paludis KCTC:42655.</title>
        <authorList>
            <person name="Kim M.K."/>
        </authorList>
    </citation>
    <scope>NUCLEOTIDE SEQUENCE [LARGE SCALE GENOMIC DNA]</scope>
    <source>
        <strain evidence="1 2">KCTC 42655</strain>
    </source>
</reference>
<dbReference type="InterPro" id="IPR050155">
    <property type="entry name" value="HAD-like_hydrolase_sf"/>
</dbReference>
<name>A0ABV2CPE7_9RHOO</name>
<protein>
    <submittedName>
        <fullName evidence="1">HAD hydrolase-like protein</fullName>
    </submittedName>
</protein>
<dbReference type="InterPro" id="IPR041492">
    <property type="entry name" value="HAD_2"/>
</dbReference>
<dbReference type="Gene3D" id="1.10.150.240">
    <property type="entry name" value="Putative phosphatase, domain 2"/>
    <property type="match status" value="1"/>
</dbReference>
<evidence type="ECO:0000313" key="1">
    <source>
        <dbReference type="EMBL" id="MET1489785.1"/>
    </source>
</evidence>
<dbReference type="SFLD" id="SFLDG01129">
    <property type="entry name" value="C1.5:_HAD__Beta-PGM__Phosphata"/>
    <property type="match status" value="1"/>
</dbReference>
<dbReference type="Gene3D" id="3.40.50.1000">
    <property type="entry name" value="HAD superfamily/HAD-like"/>
    <property type="match status" value="1"/>
</dbReference>
<dbReference type="InterPro" id="IPR036412">
    <property type="entry name" value="HAD-like_sf"/>
</dbReference>
<organism evidence="1 2">
    <name type="scientific">Uliginosibacterium paludis</name>
    <dbReference type="NCBI Taxonomy" id="1615952"/>
    <lineage>
        <taxon>Bacteria</taxon>
        <taxon>Pseudomonadati</taxon>
        <taxon>Pseudomonadota</taxon>
        <taxon>Betaproteobacteria</taxon>
        <taxon>Rhodocyclales</taxon>
        <taxon>Zoogloeaceae</taxon>
        <taxon>Uliginosibacterium</taxon>
    </lineage>
</organism>
<dbReference type="RefSeq" id="WP_345924880.1">
    <property type="nucleotide sequence ID" value="NZ_JBDIVF010000002.1"/>
</dbReference>
<dbReference type="Pfam" id="PF13419">
    <property type="entry name" value="HAD_2"/>
    <property type="match status" value="1"/>
</dbReference>
<dbReference type="InterPro" id="IPR023214">
    <property type="entry name" value="HAD_sf"/>
</dbReference>
<comment type="caution">
    <text evidence="1">The sequence shown here is derived from an EMBL/GenBank/DDBJ whole genome shotgun (WGS) entry which is preliminary data.</text>
</comment>
<dbReference type="EMBL" id="JBEWLZ010000003">
    <property type="protein sequence ID" value="MET1489785.1"/>
    <property type="molecule type" value="Genomic_DNA"/>
</dbReference>
<proteinExistence type="predicted"/>
<keyword evidence="2" id="KW-1185">Reference proteome</keyword>
<gene>
    <name evidence="1" type="ORF">ABVT11_08085</name>
</gene>
<dbReference type="PANTHER" id="PTHR43434">
    <property type="entry name" value="PHOSPHOGLYCOLATE PHOSPHATASE"/>
    <property type="match status" value="1"/>
</dbReference>
<accession>A0ABV2CPE7</accession>
<dbReference type="PANTHER" id="PTHR43434:SF20">
    <property type="entry name" value="5'-NUCLEOTIDASE"/>
    <property type="match status" value="1"/>
</dbReference>
<dbReference type="Proteomes" id="UP001548590">
    <property type="component" value="Unassembled WGS sequence"/>
</dbReference>
<dbReference type="InterPro" id="IPR023198">
    <property type="entry name" value="PGP-like_dom2"/>
</dbReference>
<dbReference type="SFLD" id="SFLDS00003">
    <property type="entry name" value="Haloacid_Dehalogenase"/>
    <property type="match status" value="1"/>
</dbReference>
<dbReference type="SUPFAM" id="SSF56784">
    <property type="entry name" value="HAD-like"/>
    <property type="match status" value="1"/>
</dbReference>
<evidence type="ECO:0000313" key="2">
    <source>
        <dbReference type="Proteomes" id="UP001548590"/>
    </source>
</evidence>
<sequence>MSARFGLVLFDLDGTLSDPLEGIGRSINHALAHFGHEERPLEALAWCIGPPLADSFPVLSGSSDPAHIRELILKYRERYAVTGYAENTLYPGIPPLLEALSAQGVPMAVCTSKRTDFAEQILAHFGLRQHFRFVSGHDGNPGVAHQKWEQMAGLCAQGLVGPDSLMVGDRVFDMHAAHRNGLSAAGVLWGYGSRAELEAESPRFLCEQPEALLEVVLG</sequence>